<sequence length="556" mass="60411">MTQRRPEHRAPVRNGNNDNNDNNKKGDTPMKPNPTLRTALAASALALASASLPVLAQTKTLKVVAHADLKILDPTFTTAYITRNFGYMVYDTLFAQDASGKPQPQMVEKYSSAKDGKQWSFTLRPGLKFSDGSAVTAADAVASLQRWSARDSLGRAMGDAGAEWKALDARSFTLTLKEPFGMVLDALAKPSGFPPVILPERLARMPATAPLPEVMGSGPFIFKRDEWVPGNKAVFVRNPNYVARSEPASGLAGSKKSQFDRVEWLYLPDANSAIAALKRGEVDLVEQVPPDYIAPLRADTSVKIGSGGAYQGVLVMNQLHPPFNNPKVRQAFLQAVSQERFTAAMGYPLDMRMNYCATYFICGGPNDTTAGAEPYRKADLARAKQLLGAAGYKGEKVVVLVPTDVPQLNAEALMAAQTMRSMGMNVDMQNMDWASIGARRAKREAPEAGGWSMYVTVAGEFDSNSPITNAYLSAACGNSLPGWPCDKPLDALRTAWIRETVPAKRKELLDAFQKRAYEAVPYVNAGQYSAAFAARASLKGVDKLWAGMPTVWMLDK</sequence>
<dbReference type="SUPFAM" id="SSF53850">
    <property type="entry name" value="Periplasmic binding protein-like II"/>
    <property type="match status" value="1"/>
</dbReference>
<keyword evidence="6" id="KW-1185">Reference proteome</keyword>
<dbReference type="PIRSF" id="PIRSF002741">
    <property type="entry name" value="MppA"/>
    <property type="match status" value="1"/>
</dbReference>
<protein>
    <submittedName>
        <fullName evidence="5">Dipeptide-binding ABC transporter, periplasmic substrate-binding component</fullName>
    </submittedName>
</protein>
<evidence type="ECO:0000259" key="4">
    <source>
        <dbReference type="Pfam" id="PF00496"/>
    </source>
</evidence>
<dbReference type="GO" id="GO:0043190">
    <property type="term" value="C:ATP-binding cassette (ABC) transporter complex"/>
    <property type="evidence" value="ECO:0007669"/>
    <property type="project" value="InterPro"/>
</dbReference>
<dbReference type="GO" id="GO:0015833">
    <property type="term" value="P:peptide transport"/>
    <property type="evidence" value="ECO:0007669"/>
    <property type="project" value="TreeGrafter"/>
</dbReference>
<dbReference type="Gene3D" id="3.10.105.10">
    <property type="entry name" value="Dipeptide-binding Protein, Domain 3"/>
    <property type="match status" value="1"/>
</dbReference>
<comment type="similarity">
    <text evidence="1">Belongs to the bacterial solute-binding protein 5 family.</text>
</comment>
<evidence type="ECO:0000313" key="5">
    <source>
        <dbReference type="EMBL" id="AJG19653.1"/>
    </source>
</evidence>
<accession>A0A0C4Y9R8</accession>
<proteinExistence type="inferred from homology"/>
<dbReference type="InterPro" id="IPR000914">
    <property type="entry name" value="SBP_5_dom"/>
</dbReference>
<reference evidence="5 6" key="1">
    <citation type="journal article" date="2015" name="Genome Announc.">
        <title>Complete Genome Sequence of Cupriavidus basilensis 4G11, Isolated from the Oak Ridge Field Research Center Site.</title>
        <authorList>
            <person name="Ray J."/>
            <person name="Waters R.J."/>
            <person name="Skerker J.M."/>
            <person name="Kuehl J.V."/>
            <person name="Price M.N."/>
            <person name="Huang J."/>
            <person name="Chakraborty R."/>
            <person name="Arkin A.P."/>
            <person name="Deutschbauer A."/>
        </authorList>
    </citation>
    <scope>NUCLEOTIDE SEQUENCE [LARGE SCALE GENOMIC DNA]</scope>
    <source>
        <strain evidence="5">4G11</strain>
    </source>
</reference>
<dbReference type="InterPro" id="IPR030678">
    <property type="entry name" value="Peptide/Ni-bd"/>
</dbReference>
<dbReference type="Gene3D" id="3.40.190.10">
    <property type="entry name" value="Periplasmic binding protein-like II"/>
    <property type="match status" value="1"/>
</dbReference>
<evidence type="ECO:0000256" key="3">
    <source>
        <dbReference type="SAM" id="MobiDB-lite"/>
    </source>
</evidence>
<dbReference type="KEGG" id="cbw:RR42_m2261"/>
<dbReference type="CDD" id="cd08502">
    <property type="entry name" value="PBP2_NikA_DppA_OppA_like_16"/>
    <property type="match status" value="1"/>
</dbReference>
<evidence type="ECO:0000256" key="2">
    <source>
        <dbReference type="ARBA" id="ARBA00022729"/>
    </source>
</evidence>
<gene>
    <name evidence="5" type="ORF">RR42_m2261</name>
</gene>
<organism evidence="5 6">
    <name type="scientific">Cupriavidus basilensis</name>
    <dbReference type="NCBI Taxonomy" id="68895"/>
    <lineage>
        <taxon>Bacteria</taxon>
        <taxon>Pseudomonadati</taxon>
        <taxon>Pseudomonadota</taxon>
        <taxon>Betaproteobacteria</taxon>
        <taxon>Burkholderiales</taxon>
        <taxon>Burkholderiaceae</taxon>
        <taxon>Cupriavidus</taxon>
    </lineage>
</organism>
<dbReference type="GO" id="GO:1904680">
    <property type="term" value="F:peptide transmembrane transporter activity"/>
    <property type="evidence" value="ECO:0007669"/>
    <property type="project" value="TreeGrafter"/>
</dbReference>
<feature type="domain" description="Solute-binding protein family 5" evidence="4">
    <location>
        <begin position="101"/>
        <end position="473"/>
    </location>
</feature>
<dbReference type="EMBL" id="CP010536">
    <property type="protein sequence ID" value="AJG19653.1"/>
    <property type="molecule type" value="Genomic_DNA"/>
</dbReference>
<dbReference type="AlphaFoldDB" id="A0A0C4Y9R8"/>
<dbReference type="PANTHER" id="PTHR30290:SF38">
    <property type="entry name" value="D,D-DIPEPTIDE-BINDING PERIPLASMIC PROTEIN DDPA-RELATED"/>
    <property type="match status" value="1"/>
</dbReference>
<dbReference type="Proteomes" id="UP000031843">
    <property type="component" value="Chromosome main"/>
</dbReference>
<keyword evidence="2" id="KW-0732">Signal</keyword>
<evidence type="ECO:0000256" key="1">
    <source>
        <dbReference type="ARBA" id="ARBA00005695"/>
    </source>
</evidence>
<dbReference type="Pfam" id="PF00496">
    <property type="entry name" value="SBP_bac_5"/>
    <property type="match status" value="1"/>
</dbReference>
<dbReference type="STRING" id="68895.RR42_m2261"/>
<feature type="compositionally biased region" description="Basic and acidic residues" evidence="3">
    <location>
        <begin position="1"/>
        <end position="10"/>
    </location>
</feature>
<dbReference type="PANTHER" id="PTHR30290">
    <property type="entry name" value="PERIPLASMIC BINDING COMPONENT OF ABC TRANSPORTER"/>
    <property type="match status" value="1"/>
</dbReference>
<feature type="region of interest" description="Disordered" evidence="3">
    <location>
        <begin position="1"/>
        <end position="34"/>
    </location>
</feature>
<dbReference type="GO" id="GO:0030288">
    <property type="term" value="C:outer membrane-bounded periplasmic space"/>
    <property type="evidence" value="ECO:0007669"/>
    <property type="project" value="UniProtKB-ARBA"/>
</dbReference>
<dbReference type="InterPro" id="IPR039424">
    <property type="entry name" value="SBP_5"/>
</dbReference>
<evidence type="ECO:0000313" key="6">
    <source>
        <dbReference type="Proteomes" id="UP000031843"/>
    </source>
</evidence>
<name>A0A0C4Y9R8_9BURK</name>